<accession>A0A9Q3E7Z2</accession>
<evidence type="ECO:0000256" key="1">
    <source>
        <dbReference type="SAM" id="MobiDB-lite"/>
    </source>
</evidence>
<protein>
    <submittedName>
        <fullName evidence="2">Uncharacterized protein</fullName>
    </submittedName>
</protein>
<feature type="compositionally biased region" description="Basic and acidic residues" evidence="1">
    <location>
        <begin position="59"/>
        <end position="79"/>
    </location>
</feature>
<comment type="caution">
    <text evidence="2">The sequence shown here is derived from an EMBL/GenBank/DDBJ whole genome shotgun (WGS) entry which is preliminary data.</text>
</comment>
<dbReference type="AlphaFoldDB" id="A0A9Q3E7Z2"/>
<sequence length="115" mass="12893">MGPEKAEDLQRGWKPMSFKGNVKQIKAGFKNQSILSEDKKKKLANGKSKSPVESPQDSISEKQGQESLKEQSEGQEKGKVQMAQALPTELQNYKERTESHGQCIKYGKNLDGIKR</sequence>
<name>A0A9Q3E7Z2_9BASI</name>
<proteinExistence type="predicted"/>
<feature type="region of interest" description="Disordered" evidence="1">
    <location>
        <begin position="36"/>
        <end position="115"/>
    </location>
</feature>
<dbReference type="EMBL" id="AVOT02026153">
    <property type="protein sequence ID" value="MBW0517755.1"/>
    <property type="molecule type" value="Genomic_DNA"/>
</dbReference>
<dbReference type="Proteomes" id="UP000765509">
    <property type="component" value="Unassembled WGS sequence"/>
</dbReference>
<evidence type="ECO:0000313" key="2">
    <source>
        <dbReference type="EMBL" id="MBW0517755.1"/>
    </source>
</evidence>
<evidence type="ECO:0000313" key="3">
    <source>
        <dbReference type="Proteomes" id="UP000765509"/>
    </source>
</evidence>
<keyword evidence="3" id="KW-1185">Reference proteome</keyword>
<organism evidence="2 3">
    <name type="scientific">Austropuccinia psidii MF-1</name>
    <dbReference type="NCBI Taxonomy" id="1389203"/>
    <lineage>
        <taxon>Eukaryota</taxon>
        <taxon>Fungi</taxon>
        <taxon>Dikarya</taxon>
        <taxon>Basidiomycota</taxon>
        <taxon>Pucciniomycotina</taxon>
        <taxon>Pucciniomycetes</taxon>
        <taxon>Pucciniales</taxon>
        <taxon>Sphaerophragmiaceae</taxon>
        <taxon>Austropuccinia</taxon>
    </lineage>
</organism>
<reference evidence="2" key="1">
    <citation type="submission" date="2021-03" db="EMBL/GenBank/DDBJ databases">
        <title>Draft genome sequence of rust myrtle Austropuccinia psidii MF-1, a brazilian biotype.</title>
        <authorList>
            <person name="Quecine M.C."/>
            <person name="Pachon D.M.R."/>
            <person name="Bonatelli M.L."/>
            <person name="Correr F.H."/>
            <person name="Franceschini L.M."/>
            <person name="Leite T.F."/>
            <person name="Margarido G.R.A."/>
            <person name="Almeida C.A."/>
            <person name="Ferrarezi J.A."/>
            <person name="Labate C.A."/>
        </authorList>
    </citation>
    <scope>NUCLEOTIDE SEQUENCE</scope>
    <source>
        <strain evidence="2">MF-1</strain>
    </source>
</reference>
<gene>
    <name evidence="2" type="ORF">O181_057470</name>
</gene>